<proteinExistence type="predicted"/>
<dbReference type="AlphaFoldDB" id="A0A9N9RNI5"/>
<dbReference type="EMBL" id="OU895877">
    <property type="protein sequence ID" value="CAG9800568.1"/>
    <property type="molecule type" value="Genomic_DNA"/>
</dbReference>
<feature type="coiled-coil region" evidence="2">
    <location>
        <begin position="217"/>
        <end position="244"/>
    </location>
</feature>
<reference evidence="5" key="1">
    <citation type="submission" date="2022-01" db="EMBL/GenBank/DDBJ databases">
        <authorList>
            <person name="King R."/>
        </authorList>
    </citation>
    <scope>NUCLEOTIDE SEQUENCE</scope>
</reference>
<protein>
    <recommendedName>
        <fullName evidence="4">DUF4200 domain-containing protein</fullName>
    </recommendedName>
</protein>
<organism evidence="5 6">
    <name type="scientific">Chironomus riparius</name>
    <dbReference type="NCBI Taxonomy" id="315576"/>
    <lineage>
        <taxon>Eukaryota</taxon>
        <taxon>Metazoa</taxon>
        <taxon>Ecdysozoa</taxon>
        <taxon>Arthropoda</taxon>
        <taxon>Hexapoda</taxon>
        <taxon>Insecta</taxon>
        <taxon>Pterygota</taxon>
        <taxon>Neoptera</taxon>
        <taxon>Endopterygota</taxon>
        <taxon>Diptera</taxon>
        <taxon>Nematocera</taxon>
        <taxon>Chironomoidea</taxon>
        <taxon>Chironomidae</taxon>
        <taxon>Chironominae</taxon>
        <taxon>Chironomus</taxon>
    </lineage>
</organism>
<dbReference type="InterPro" id="IPR051147">
    <property type="entry name" value="CFAP_domain-containing"/>
</dbReference>
<dbReference type="GO" id="GO:0005856">
    <property type="term" value="C:cytoskeleton"/>
    <property type="evidence" value="ECO:0007669"/>
    <property type="project" value="UniProtKB-ARBA"/>
</dbReference>
<gene>
    <name evidence="5" type="ORF">CHIRRI_LOCUS3508</name>
</gene>
<feature type="domain" description="DUF4200" evidence="4">
    <location>
        <begin position="55"/>
        <end position="170"/>
    </location>
</feature>
<accession>A0A9N9RNI5</accession>
<evidence type="ECO:0000313" key="5">
    <source>
        <dbReference type="EMBL" id="CAG9800568.1"/>
    </source>
</evidence>
<evidence type="ECO:0000256" key="1">
    <source>
        <dbReference type="ARBA" id="ARBA00023054"/>
    </source>
</evidence>
<keyword evidence="6" id="KW-1185">Reference proteome</keyword>
<evidence type="ECO:0000259" key="4">
    <source>
        <dbReference type="Pfam" id="PF13863"/>
    </source>
</evidence>
<feature type="region of interest" description="Disordered" evidence="3">
    <location>
        <begin position="323"/>
        <end position="347"/>
    </location>
</feature>
<sequence>MPRTKPTLKLGVYGTFDINPEQAVSSYFESKLQDELYNKKPCWDVPREGLQHEAIENEREYYENFEQQEILKKKAAIQSKINEKRIDEMHLTQAQLREKFIGVNQFLKECTKKTKRSEVQITEQKTQQEVLSDEIEAMRRDTIELSIFEKKFREIVEEFQPYVNVFNEVIAQSEYESFEDLINHCDSLMLAQVEIAEREQELIKGIELVRQKMVDSTAKAAQRIIELNDELAELERCYSQAKSETFKWENTLSTAKDYITENEKQTITLVDSIQHLYELLAKRNDEKTKLKKFDVGAQLDYIRDEIEILEDIIKRAHHKMAKEGQSMLGEGSNRFPNVADKGSNLSD</sequence>
<name>A0A9N9RNI5_9DIPT</name>
<reference evidence="5" key="2">
    <citation type="submission" date="2022-10" db="EMBL/GenBank/DDBJ databases">
        <authorList>
            <consortium name="ENA_rothamsted_submissions"/>
            <consortium name="culmorum"/>
            <person name="King R."/>
        </authorList>
    </citation>
    <scope>NUCLEOTIDE SEQUENCE</scope>
</reference>
<dbReference type="OrthoDB" id="10264298at2759"/>
<dbReference type="PANTHER" id="PTHR21683">
    <property type="entry name" value="COILED-COIL DOMAIN-CONTAINING PROTEIN 42 LIKE-2-LIKE-RELATED"/>
    <property type="match status" value="1"/>
</dbReference>
<evidence type="ECO:0000256" key="2">
    <source>
        <dbReference type="SAM" id="Coils"/>
    </source>
</evidence>
<dbReference type="InterPro" id="IPR025252">
    <property type="entry name" value="DUF4200"/>
</dbReference>
<keyword evidence="1 2" id="KW-0175">Coiled coil</keyword>
<evidence type="ECO:0000256" key="3">
    <source>
        <dbReference type="SAM" id="MobiDB-lite"/>
    </source>
</evidence>
<dbReference type="PANTHER" id="PTHR21683:SF2">
    <property type="entry name" value="COILED-COIL DOMAIN-CONTAINING PROTEIN 42 LIKE-2-LIKE"/>
    <property type="match status" value="1"/>
</dbReference>
<dbReference type="Pfam" id="PF13863">
    <property type="entry name" value="DUF4200"/>
    <property type="match status" value="1"/>
</dbReference>
<evidence type="ECO:0000313" key="6">
    <source>
        <dbReference type="Proteomes" id="UP001153620"/>
    </source>
</evidence>
<dbReference type="Proteomes" id="UP001153620">
    <property type="component" value="Chromosome 1"/>
</dbReference>